<dbReference type="PANTHER" id="PTHR36838:SF3">
    <property type="entry name" value="TRANSPORTER AUXIN EFFLUX CARRIER EC FAMILY"/>
    <property type="match status" value="1"/>
</dbReference>
<dbReference type="InterPro" id="IPR038770">
    <property type="entry name" value="Na+/solute_symporter_sf"/>
</dbReference>
<feature type="transmembrane region" description="Helical" evidence="8">
    <location>
        <begin position="258"/>
        <end position="282"/>
    </location>
</feature>
<evidence type="ECO:0000256" key="5">
    <source>
        <dbReference type="ARBA" id="ARBA00022692"/>
    </source>
</evidence>
<comment type="caution">
    <text evidence="9">The sequence shown here is derived from an EMBL/GenBank/DDBJ whole genome shotgun (WGS) entry which is preliminary data.</text>
</comment>
<keyword evidence="4" id="KW-1003">Cell membrane</keyword>
<evidence type="ECO:0000256" key="8">
    <source>
        <dbReference type="SAM" id="Phobius"/>
    </source>
</evidence>
<evidence type="ECO:0000313" key="10">
    <source>
        <dbReference type="Proteomes" id="UP000266091"/>
    </source>
</evidence>
<gene>
    <name evidence="9" type="ORF">MESMUL_13610</name>
</gene>
<feature type="transmembrane region" description="Helical" evidence="8">
    <location>
        <begin position="289"/>
        <end position="310"/>
    </location>
</feature>
<evidence type="ECO:0000256" key="6">
    <source>
        <dbReference type="ARBA" id="ARBA00022989"/>
    </source>
</evidence>
<feature type="transmembrane region" description="Helical" evidence="8">
    <location>
        <begin position="93"/>
        <end position="115"/>
    </location>
</feature>
<keyword evidence="10" id="KW-1185">Reference proteome</keyword>
<evidence type="ECO:0000256" key="4">
    <source>
        <dbReference type="ARBA" id="ARBA00022475"/>
    </source>
</evidence>
<evidence type="ECO:0000256" key="3">
    <source>
        <dbReference type="ARBA" id="ARBA00022448"/>
    </source>
</evidence>
<organism evidence="9 10">
    <name type="scientific">Mesosutterella multiformis</name>
    <dbReference type="NCBI Taxonomy" id="2259133"/>
    <lineage>
        <taxon>Bacteria</taxon>
        <taxon>Pseudomonadati</taxon>
        <taxon>Pseudomonadota</taxon>
        <taxon>Betaproteobacteria</taxon>
        <taxon>Burkholderiales</taxon>
        <taxon>Sutterellaceae</taxon>
        <taxon>Mesosutterella</taxon>
    </lineage>
</organism>
<accession>A0A388SCF4</accession>
<feature type="transmembrane region" description="Helical" evidence="8">
    <location>
        <begin position="232"/>
        <end position="252"/>
    </location>
</feature>
<evidence type="ECO:0000256" key="7">
    <source>
        <dbReference type="ARBA" id="ARBA00023136"/>
    </source>
</evidence>
<comment type="subcellular location">
    <subcellularLocation>
        <location evidence="1">Cell membrane</location>
        <topology evidence="1">Multi-pass membrane protein</topology>
    </subcellularLocation>
</comment>
<dbReference type="Proteomes" id="UP000266091">
    <property type="component" value="Unassembled WGS sequence"/>
</dbReference>
<evidence type="ECO:0000313" key="9">
    <source>
        <dbReference type="EMBL" id="GBO94007.1"/>
    </source>
</evidence>
<protein>
    <submittedName>
        <fullName evidence="9">Uncharacterized protein</fullName>
    </submittedName>
</protein>
<keyword evidence="6 8" id="KW-1133">Transmembrane helix</keyword>
<feature type="transmembrane region" description="Helical" evidence="8">
    <location>
        <begin position="60"/>
        <end position="81"/>
    </location>
</feature>
<keyword evidence="5 8" id="KW-0812">Transmembrane</keyword>
<keyword evidence="7 8" id="KW-0472">Membrane</keyword>
<feature type="transmembrane region" description="Helical" evidence="8">
    <location>
        <begin position="196"/>
        <end position="220"/>
    </location>
</feature>
<dbReference type="Gene3D" id="1.20.1530.20">
    <property type="match status" value="1"/>
</dbReference>
<dbReference type="EMBL" id="BGZJ01000001">
    <property type="protein sequence ID" value="GBO94007.1"/>
    <property type="molecule type" value="Genomic_DNA"/>
</dbReference>
<dbReference type="GO" id="GO:0055085">
    <property type="term" value="P:transmembrane transport"/>
    <property type="evidence" value="ECO:0007669"/>
    <property type="project" value="InterPro"/>
</dbReference>
<dbReference type="Pfam" id="PF03547">
    <property type="entry name" value="Mem_trans"/>
    <property type="match status" value="1"/>
</dbReference>
<evidence type="ECO:0000256" key="2">
    <source>
        <dbReference type="ARBA" id="ARBA00010145"/>
    </source>
</evidence>
<dbReference type="PANTHER" id="PTHR36838">
    <property type="entry name" value="AUXIN EFFLUX CARRIER FAMILY PROTEIN"/>
    <property type="match status" value="1"/>
</dbReference>
<dbReference type="InterPro" id="IPR004776">
    <property type="entry name" value="Mem_transp_PIN-like"/>
</dbReference>
<dbReference type="AlphaFoldDB" id="A0A388SCF4"/>
<reference evidence="9 10" key="1">
    <citation type="journal article" date="2018" name="Int. J. Syst. Evol. Microbiol.">
        <title>Mesosutterella multiformis gen. nov., sp. nov., a member of the family Sutterellaceae and Sutterella megalosphaeroides sp. nov., isolated from human faeces.</title>
        <authorList>
            <person name="Sakamoto M."/>
            <person name="Ikeyama N."/>
            <person name="Kunihiro T."/>
            <person name="Iino T."/>
            <person name="Yuki M."/>
            <person name="Ohkuma M."/>
        </authorList>
    </citation>
    <scope>NUCLEOTIDE SEQUENCE [LARGE SCALE GENOMIC DNA]</scope>
    <source>
        <strain evidence="9 10">4NBBH2</strain>
    </source>
</reference>
<proteinExistence type="inferred from homology"/>
<comment type="similarity">
    <text evidence="2">Belongs to the auxin efflux carrier (TC 2.A.69) family.</text>
</comment>
<evidence type="ECO:0000256" key="1">
    <source>
        <dbReference type="ARBA" id="ARBA00004651"/>
    </source>
</evidence>
<feature type="transmembrane region" description="Helical" evidence="8">
    <location>
        <begin position="163"/>
        <end position="184"/>
    </location>
</feature>
<keyword evidence="3" id="KW-0813">Transport</keyword>
<feature type="transmembrane region" description="Helical" evidence="8">
    <location>
        <begin position="121"/>
        <end position="142"/>
    </location>
</feature>
<sequence length="311" mass="34443">MRVVLLLIDIIGPISIGYFLKQKNLVKPAFNDFMIKLNVRGLFTVLAFVAFWKLKFTAEVALIPIAGLIILFVPYFLGMAITKKVEDPLERGALVVSSMLGNTSTLGGLLCFMLLGATSFAYVQVIGVLQSIVLILFCFPVCQKFHDMADTQRGLSKKRTFREMFFTWNQVSILGMLAGAALSLGGVKQPDCFAPFFAALVHISAWIQFLPVGLLLNFAAARRQLNLNVLKLIPLKFIVMPAIIWLFCFFVFSDKTITATLVIQSACPVAINTVFCCALYGLKTDTAMAAFVSTTIVFLAVLCPIFFWLYL</sequence>
<dbReference type="GO" id="GO:0005886">
    <property type="term" value="C:plasma membrane"/>
    <property type="evidence" value="ECO:0007669"/>
    <property type="project" value="UniProtKB-SubCell"/>
</dbReference>
<name>A0A388SCF4_9BURK</name>